<evidence type="ECO:0000313" key="1">
    <source>
        <dbReference type="EMBL" id="SVB69254.1"/>
    </source>
</evidence>
<reference evidence="1" key="1">
    <citation type="submission" date="2018-05" db="EMBL/GenBank/DDBJ databases">
        <authorList>
            <person name="Lanie J.A."/>
            <person name="Ng W.-L."/>
            <person name="Kazmierczak K.M."/>
            <person name="Andrzejewski T.M."/>
            <person name="Davidsen T.M."/>
            <person name="Wayne K.J."/>
            <person name="Tettelin H."/>
            <person name="Glass J.I."/>
            <person name="Rusch D."/>
            <person name="Podicherti R."/>
            <person name="Tsui H.-C.T."/>
            <person name="Winkler M.E."/>
        </authorList>
    </citation>
    <scope>NUCLEOTIDE SEQUENCE</scope>
</reference>
<protein>
    <recommendedName>
        <fullName evidence="2">Phytanoyl-CoA dioxygenase</fullName>
    </recommendedName>
</protein>
<accession>A0A382G3S5</accession>
<dbReference type="EMBL" id="UINC01053120">
    <property type="protein sequence ID" value="SVB69254.1"/>
    <property type="molecule type" value="Genomic_DNA"/>
</dbReference>
<evidence type="ECO:0008006" key="2">
    <source>
        <dbReference type="Google" id="ProtNLM"/>
    </source>
</evidence>
<organism evidence="1">
    <name type="scientific">marine metagenome</name>
    <dbReference type="NCBI Taxonomy" id="408172"/>
    <lineage>
        <taxon>unclassified sequences</taxon>
        <taxon>metagenomes</taxon>
        <taxon>ecological metagenomes</taxon>
    </lineage>
</organism>
<sequence length="43" mass="5042">MIKPNTNFQVDVTPNQVNSFNDNGYLSIDRITTDEEIEWLKQI</sequence>
<name>A0A382G3S5_9ZZZZ</name>
<gene>
    <name evidence="1" type="ORF">METZ01_LOCUS222108</name>
</gene>
<proteinExistence type="predicted"/>
<dbReference type="AlphaFoldDB" id="A0A382G3S5"/>
<feature type="non-terminal residue" evidence="1">
    <location>
        <position position="43"/>
    </location>
</feature>